<sequence length="181" mass="19561">MAERAEKVYSRSTEAKERKRKAPQPAVPVVIIDLEDDKDMHVGNPGAGTALQPPPIPAAAAPVIVDNNNKNKSKVDRGVEEGKGKLPFQANDIVNGINIVNAKMEELLAVPVISHLGSPFCALNRQADLDDYVVFPRRQSLNDESSSSGGSEVVDSTDVLKRPKFDLNLPPPDSPEWSSSL</sequence>
<feature type="region of interest" description="Disordered" evidence="1">
    <location>
        <begin position="1"/>
        <end position="78"/>
    </location>
</feature>
<dbReference type="Proteomes" id="UP000825729">
    <property type="component" value="Unassembled WGS sequence"/>
</dbReference>
<feature type="compositionally biased region" description="Low complexity" evidence="1">
    <location>
        <begin position="58"/>
        <end position="70"/>
    </location>
</feature>
<evidence type="ECO:0000313" key="2">
    <source>
        <dbReference type="EMBL" id="KAG9456664.1"/>
    </source>
</evidence>
<evidence type="ECO:0000313" key="3">
    <source>
        <dbReference type="Proteomes" id="UP000825729"/>
    </source>
</evidence>
<feature type="region of interest" description="Disordered" evidence="1">
    <location>
        <begin position="139"/>
        <end position="181"/>
    </location>
</feature>
<dbReference type="AlphaFoldDB" id="A0AAV7F7M5"/>
<protein>
    <submittedName>
        <fullName evidence="2">Uncharacterized protein</fullName>
    </submittedName>
</protein>
<keyword evidence="3" id="KW-1185">Reference proteome</keyword>
<reference evidence="2 3" key="1">
    <citation type="submission" date="2021-07" db="EMBL/GenBank/DDBJ databases">
        <title>The Aristolochia fimbriata genome: insights into angiosperm evolution, floral development and chemical biosynthesis.</title>
        <authorList>
            <person name="Jiao Y."/>
        </authorList>
    </citation>
    <scope>NUCLEOTIDE SEQUENCE [LARGE SCALE GENOMIC DNA]</scope>
    <source>
        <strain evidence="2">IBCAS-2021</strain>
        <tissue evidence="2">Leaf</tissue>
    </source>
</reference>
<accession>A0AAV7F7M5</accession>
<comment type="caution">
    <text evidence="2">The sequence shown here is derived from an EMBL/GenBank/DDBJ whole genome shotgun (WGS) entry which is preliminary data.</text>
</comment>
<proteinExistence type="predicted"/>
<evidence type="ECO:0000256" key="1">
    <source>
        <dbReference type="SAM" id="MobiDB-lite"/>
    </source>
</evidence>
<feature type="compositionally biased region" description="Basic and acidic residues" evidence="1">
    <location>
        <begin position="1"/>
        <end position="17"/>
    </location>
</feature>
<name>A0AAV7F7M5_ARIFI</name>
<organism evidence="2 3">
    <name type="scientific">Aristolochia fimbriata</name>
    <name type="common">White veined hardy Dutchman's pipe vine</name>
    <dbReference type="NCBI Taxonomy" id="158543"/>
    <lineage>
        <taxon>Eukaryota</taxon>
        <taxon>Viridiplantae</taxon>
        <taxon>Streptophyta</taxon>
        <taxon>Embryophyta</taxon>
        <taxon>Tracheophyta</taxon>
        <taxon>Spermatophyta</taxon>
        <taxon>Magnoliopsida</taxon>
        <taxon>Magnoliidae</taxon>
        <taxon>Piperales</taxon>
        <taxon>Aristolochiaceae</taxon>
        <taxon>Aristolochia</taxon>
    </lineage>
</organism>
<dbReference type="EMBL" id="JAINDJ010000002">
    <property type="protein sequence ID" value="KAG9456664.1"/>
    <property type="molecule type" value="Genomic_DNA"/>
</dbReference>
<gene>
    <name evidence="2" type="ORF">H6P81_001172</name>
</gene>
<feature type="compositionally biased region" description="Low complexity" evidence="1">
    <location>
        <begin position="143"/>
        <end position="156"/>
    </location>
</feature>